<dbReference type="AlphaFoldDB" id="A0A6J4JCH4"/>
<dbReference type="PROSITE" id="PS51296">
    <property type="entry name" value="RIESKE"/>
    <property type="match status" value="1"/>
</dbReference>
<evidence type="ECO:0000259" key="8">
    <source>
        <dbReference type="PROSITE" id="PS51296"/>
    </source>
</evidence>
<feature type="transmembrane region" description="Helical" evidence="7">
    <location>
        <begin position="25"/>
        <end position="47"/>
    </location>
</feature>
<keyword evidence="4" id="KW-0411">Iron-sulfur</keyword>
<comment type="cofactor">
    <cofactor evidence="6">
        <name>[2Fe-2S] cluster</name>
        <dbReference type="ChEBI" id="CHEBI:190135"/>
    </cofactor>
</comment>
<reference evidence="9" key="1">
    <citation type="submission" date="2020-02" db="EMBL/GenBank/DDBJ databases">
        <authorList>
            <person name="Meier V. D."/>
        </authorList>
    </citation>
    <scope>NUCLEOTIDE SEQUENCE</scope>
    <source>
        <strain evidence="9">AVDCRST_MAG77</strain>
    </source>
</reference>
<evidence type="ECO:0000256" key="7">
    <source>
        <dbReference type="SAM" id="Phobius"/>
    </source>
</evidence>
<evidence type="ECO:0000256" key="1">
    <source>
        <dbReference type="ARBA" id="ARBA00022714"/>
    </source>
</evidence>
<keyword evidence="7" id="KW-0472">Membrane</keyword>
<evidence type="ECO:0000256" key="5">
    <source>
        <dbReference type="ARBA" id="ARBA00023157"/>
    </source>
</evidence>
<dbReference type="GO" id="GO:0016020">
    <property type="term" value="C:membrane"/>
    <property type="evidence" value="ECO:0007669"/>
    <property type="project" value="InterPro"/>
</dbReference>
<keyword evidence="9" id="KW-0560">Oxidoreductase</keyword>
<proteinExistence type="predicted"/>
<dbReference type="Gene3D" id="2.102.10.10">
    <property type="entry name" value="Rieske [2Fe-2S] iron-sulphur domain"/>
    <property type="match status" value="1"/>
</dbReference>
<dbReference type="InterPro" id="IPR005805">
    <property type="entry name" value="Rieske_Fe-S_prot_C"/>
</dbReference>
<protein>
    <submittedName>
        <fullName evidence="9">Ubiquinol-cytochrome C reductase iron-sulfur subunit</fullName>
        <ecNumber evidence="9">1.10.2.2</ecNumber>
    </submittedName>
</protein>
<dbReference type="GO" id="GO:0004497">
    <property type="term" value="F:monooxygenase activity"/>
    <property type="evidence" value="ECO:0007669"/>
    <property type="project" value="UniProtKB-ARBA"/>
</dbReference>
<dbReference type="EMBL" id="CADCTC010000189">
    <property type="protein sequence ID" value="CAA9275398.1"/>
    <property type="molecule type" value="Genomic_DNA"/>
</dbReference>
<gene>
    <name evidence="9" type="ORF">AVDCRST_MAG77-3491</name>
</gene>
<evidence type="ECO:0000256" key="4">
    <source>
        <dbReference type="ARBA" id="ARBA00023014"/>
    </source>
</evidence>
<dbReference type="SUPFAM" id="SSF50022">
    <property type="entry name" value="ISP domain"/>
    <property type="match status" value="1"/>
</dbReference>
<evidence type="ECO:0000313" key="9">
    <source>
        <dbReference type="EMBL" id="CAA9275398.1"/>
    </source>
</evidence>
<dbReference type="PRINTS" id="PR00162">
    <property type="entry name" value="RIESKE"/>
</dbReference>
<dbReference type="Pfam" id="PF00355">
    <property type="entry name" value="Rieske"/>
    <property type="match status" value="1"/>
</dbReference>
<keyword evidence="7" id="KW-1133">Transmembrane helix</keyword>
<evidence type="ECO:0000256" key="3">
    <source>
        <dbReference type="ARBA" id="ARBA00023004"/>
    </source>
</evidence>
<dbReference type="PANTHER" id="PTHR10134">
    <property type="entry name" value="CYTOCHROME B-C1 COMPLEX SUBUNIT RIESKE, MITOCHONDRIAL"/>
    <property type="match status" value="1"/>
</dbReference>
<keyword evidence="1" id="KW-0001">2Fe-2S</keyword>
<name>A0A6J4JCH4_9CHLR</name>
<organism evidence="9">
    <name type="scientific">uncultured Chloroflexota bacterium</name>
    <dbReference type="NCBI Taxonomy" id="166587"/>
    <lineage>
        <taxon>Bacteria</taxon>
        <taxon>Bacillati</taxon>
        <taxon>Chloroflexota</taxon>
        <taxon>environmental samples</taxon>
    </lineage>
</organism>
<keyword evidence="7" id="KW-0812">Transmembrane</keyword>
<dbReference type="GO" id="GO:0051537">
    <property type="term" value="F:2 iron, 2 sulfur cluster binding"/>
    <property type="evidence" value="ECO:0007669"/>
    <property type="project" value="UniProtKB-KW"/>
</dbReference>
<evidence type="ECO:0000256" key="6">
    <source>
        <dbReference type="ARBA" id="ARBA00034078"/>
    </source>
</evidence>
<dbReference type="GO" id="GO:0046872">
    <property type="term" value="F:metal ion binding"/>
    <property type="evidence" value="ECO:0007669"/>
    <property type="project" value="UniProtKB-KW"/>
</dbReference>
<dbReference type="InterPro" id="IPR014349">
    <property type="entry name" value="Rieske_Fe-S_prot"/>
</dbReference>
<dbReference type="GO" id="GO:0016705">
    <property type="term" value="F:oxidoreductase activity, acting on paired donors, with incorporation or reduction of molecular oxygen"/>
    <property type="evidence" value="ECO:0007669"/>
    <property type="project" value="UniProtKB-ARBA"/>
</dbReference>
<feature type="domain" description="Rieske" evidence="8">
    <location>
        <begin position="58"/>
        <end position="155"/>
    </location>
</feature>
<keyword evidence="5" id="KW-1015">Disulfide bond</keyword>
<accession>A0A6J4JCH4</accession>
<evidence type="ECO:0000256" key="2">
    <source>
        <dbReference type="ARBA" id="ARBA00022723"/>
    </source>
</evidence>
<dbReference type="InterPro" id="IPR017941">
    <property type="entry name" value="Rieske_2Fe-2S"/>
</dbReference>
<keyword evidence="2" id="KW-0479">Metal-binding</keyword>
<sequence>MGAADAVAAGGAGGAGTTRRGMLAFLGWGTMALVGLQGIVAFLFFFWPRKTSTFGSRISVGTANDFQLNEVRYFVQGKFYLVRLQEGFMALYQKCPHVGCTVPWRADFQFNDKAGWFRCPCHGSTYDRTGQIVFGPAPRPMDYMRMSSEGGRLFVDTGAIRRRDAWDPAQAFKA</sequence>
<dbReference type="EC" id="1.10.2.2" evidence="9"/>
<dbReference type="InterPro" id="IPR036922">
    <property type="entry name" value="Rieske_2Fe-2S_sf"/>
</dbReference>
<keyword evidence="3" id="KW-0408">Iron</keyword>